<dbReference type="HOGENOM" id="CLU_2769251_0_0_10"/>
<reference evidence="2" key="1">
    <citation type="submission" date="2012-02" db="EMBL/GenBank/DDBJ databases">
        <title>The complete genome of Echinicola vietnamensis DSM 17526.</title>
        <authorList>
            <person name="Lucas S."/>
            <person name="Copeland A."/>
            <person name="Lapidus A."/>
            <person name="Glavina del Rio T."/>
            <person name="Dalin E."/>
            <person name="Tice H."/>
            <person name="Bruce D."/>
            <person name="Goodwin L."/>
            <person name="Pitluck S."/>
            <person name="Peters L."/>
            <person name="Ovchinnikova G."/>
            <person name="Teshima H."/>
            <person name="Kyrpides N."/>
            <person name="Mavromatis K."/>
            <person name="Ivanova N."/>
            <person name="Brettin T."/>
            <person name="Detter J.C."/>
            <person name="Han C."/>
            <person name="Larimer F."/>
            <person name="Land M."/>
            <person name="Hauser L."/>
            <person name="Markowitz V."/>
            <person name="Cheng J.-F."/>
            <person name="Hugenholtz P."/>
            <person name="Woyke T."/>
            <person name="Wu D."/>
            <person name="Brambilla E."/>
            <person name="Klenk H.-P."/>
            <person name="Eisen J.A."/>
        </authorList>
    </citation>
    <scope>NUCLEOTIDE SEQUENCE [LARGE SCALE GENOMIC DNA]</scope>
    <source>
        <strain evidence="2">DSM 17526 / LMG 23754 / KMM 6221</strain>
    </source>
</reference>
<keyword evidence="2" id="KW-1185">Reference proteome</keyword>
<evidence type="ECO:0000313" key="2">
    <source>
        <dbReference type="Proteomes" id="UP000010796"/>
    </source>
</evidence>
<name>L0G4T7_ECHVK</name>
<evidence type="ECO:0000313" key="1">
    <source>
        <dbReference type="EMBL" id="AGA80537.1"/>
    </source>
</evidence>
<dbReference type="EMBL" id="CP003346">
    <property type="protein sequence ID" value="AGA80537.1"/>
    <property type="molecule type" value="Genomic_DNA"/>
</dbReference>
<organism evidence="1 2">
    <name type="scientific">Echinicola vietnamensis (strain DSM 17526 / LMG 23754 / KMM 6221)</name>
    <dbReference type="NCBI Taxonomy" id="926556"/>
    <lineage>
        <taxon>Bacteria</taxon>
        <taxon>Pseudomonadati</taxon>
        <taxon>Bacteroidota</taxon>
        <taxon>Cytophagia</taxon>
        <taxon>Cytophagales</taxon>
        <taxon>Cyclobacteriaceae</taxon>
        <taxon>Echinicola</taxon>
    </lineage>
</organism>
<dbReference type="KEGG" id="evi:Echvi_4352"/>
<accession>L0G4T7</accession>
<dbReference type="Proteomes" id="UP000010796">
    <property type="component" value="Chromosome"/>
</dbReference>
<dbReference type="AlphaFoldDB" id="L0G4T7"/>
<protein>
    <submittedName>
        <fullName evidence="1">Uncharacterized protein</fullName>
    </submittedName>
</protein>
<proteinExistence type="predicted"/>
<sequence length="69" mass="7703">MLNRYTIILFVSKNIFGKYHSVFNDHRREKCDDLIKIKIGQPCGPGCPLFPARGGDAVAIPAVRWSCAP</sequence>
<gene>
    <name evidence="1" type="ordered locus">Echvi_4352</name>
</gene>